<organism evidence="1 2">
    <name type="scientific">Portunus trituberculatus</name>
    <name type="common">Swimming crab</name>
    <name type="synonym">Neptunus trituberculatus</name>
    <dbReference type="NCBI Taxonomy" id="210409"/>
    <lineage>
        <taxon>Eukaryota</taxon>
        <taxon>Metazoa</taxon>
        <taxon>Ecdysozoa</taxon>
        <taxon>Arthropoda</taxon>
        <taxon>Crustacea</taxon>
        <taxon>Multicrustacea</taxon>
        <taxon>Malacostraca</taxon>
        <taxon>Eumalacostraca</taxon>
        <taxon>Eucarida</taxon>
        <taxon>Decapoda</taxon>
        <taxon>Pleocyemata</taxon>
        <taxon>Brachyura</taxon>
        <taxon>Eubrachyura</taxon>
        <taxon>Portunoidea</taxon>
        <taxon>Portunidae</taxon>
        <taxon>Portuninae</taxon>
        <taxon>Portunus</taxon>
    </lineage>
</organism>
<reference evidence="1 2" key="1">
    <citation type="submission" date="2019-05" db="EMBL/GenBank/DDBJ databases">
        <title>Another draft genome of Portunus trituberculatus and its Hox gene families provides insights of decapod evolution.</title>
        <authorList>
            <person name="Jeong J.-H."/>
            <person name="Song I."/>
            <person name="Kim S."/>
            <person name="Choi T."/>
            <person name="Kim D."/>
            <person name="Ryu S."/>
            <person name="Kim W."/>
        </authorList>
    </citation>
    <scope>NUCLEOTIDE SEQUENCE [LARGE SCALE GENOMIC DNA]</scope>
    <source>
        <tissue evidence="1">Muscle</tissue>
    </source>
</reference>
<proteinExistence type="predicted"/>
<dbReference type="Proteomes" id="UP000324222">
    <property type="component" value="Unassembled WGS sequence"/>
</dbReference>
<comment type="caution">
    <text evidence="1">The sequence shown here is derived from an EMBL/GenBank/DDBJ whole genome shotgun (WGS) entry which is preliminary data.</text>
</comment>
<gene>
    <name evidence="1" type="ORF">E2C01_030888</name>
</gene>
<evidence type="ECO:0000313" key="2">
    <source>
        <dbReference type="Proteomes" id="UP000324222"/>
    </source>
</evidence>
<evidence type="ECO:0000313" key="1">
    <source>
        <dbReference type="EMBL" id="MPC37411.1"/>
    </source>
</evidence>
<dbReference type="AlphaFoldDB" id="A0A5B7ES82"/>
<keyword evidence="2" id="KW-1185">Reference proteome</keyword>
<accession>A0A5B7ES82</accession>
<sequence length="83" mass="9256">MENQDAGDYSDLKLILKYNVTSTQSVVEWLEKQELVCKLRGVKDIAVTTGGKGCAIAEAMYLYNLTPQYNSMQATALTNMIYP</sequence>
<dbReference type="EMBL" id="VSRR010003776">
    <property type="protein sequence ID" value="MPC37411.1"/>
    <property type="molecule type" value="Genomic_DNA"/>
</dbReference>
<protein>
    <submittedName>
        <fullName evidence="1">Uncharacterized protein</fullName>
    </submittedName>
</protein>
<name>A0A5B7ES82_PORTR</name>